<dbReference type="GeneID" id="9047530"/>
<dbReference type="EMBL" id="GG683102">
    <property type="protein sequence ID" value="EER02508.1"/>
    <property type="molecule type" value="Genomic_DNA"/>
</dbReference>
<dbReference type="Gene3D" id="2.130.10.10">
    <property type="entry name" value="YVTN repeat-like/Quinoprotein amine dehydrogenase"/>
    <property type="match status" value="1"/>
</dbReference>
<gene>
    <name evidence="2" type="ORF">Pmar_PMAR004872</name>
</gene>
<name>C5LL91_PERM5</name>
<protein>
    <submittedName>
        <fullName evidence="2">Uncharacterized protein</fullName>
    </submittedName>
</protein>
<dbReference type="RefSeq" id="XP_002769790.1">
    <property type="nucleotide sequence ID" value="XM_002769744.1"/>
</dbReference>
<dbReference type="InParanoid" id="C5LL91"/>
<dbReference type="OrthoDB" id="2161379at2759"/>
<reference evidence="2 3" key="1">
    <citation type="submission" date="2008-07" db="EMBL/GenBank/DDBJ databases">
        <authorList>
            <person name="El-Sayed N."/>
            <person name="Caler E."/>
            <person name="Inman J."/>
            <person name="Amedeo P."/>
            <person name="Hass B."/>
            <person name="Wortman J."/>
        </authorList>
    </citation>
    <scope>NUCLEOTIDE SEQUENCE [LARGE SCALE GENOMIC DNA]</scope>
    <source>
        <strain evidence="3">ATCC 50983 / TXsc</strain>
    </source>
</reference>
<proteinExistence type="predicted"/>
<evidence type="ECO:0000313" key="3">
    <source>
        <dbReference type="Proteomes" id="UP000007800"/>
    </source>
</evidence>
<organism evidence="3">
    <name type="scientific">Perkinsus marinus (strain ATCC 50983 / TXsc)</name>
    <dbReference type="NCBI Taxonomy" id="423536"/>
    <lineage>
        <taxon>Eukaryota</taxon>
        <taxon>Sar</taxon>
        <taxon>Alveolata</taxon>
        <taxon>Perkinsozoa</taxon>
        <taxon>Perkinsea</taxon>
        <taxon>Perkinsida</taxon>
        <taxon>Perkinsidae</taxon>
        <taxon>Perkinsus</taxon>
    </lineage>
</organism>
<dbReference type="AlphaFoldDB" id="C5LL91"/>
<dbReference type="PANTHER" id="PTHR44324">
    <property type="entry name" value="WD40 REPEAT DOMAIN 95"/>
    <property type="match status" value="1"/>
</dbReference>
<evidence type="ECO:0000256" key="1">
    <source>
        <dbReference type="ARBA" id="ARBA00022737"/>
    </source>
</evidence>
<dbReference type="PANTHER" id="PTHR44324:SF4">
    <property type="entry name" value="WD40 REPEAT DOMAIN 95"/>
    <property type="match status" value="1"/>
</dbReference>
<dbReference type="Proteomes" id="UP000007800">
    <property type="component" value="Unassembled WGS sequence"/>
</dbReference>
<accession>C5LL91</accession>
<keyword evidence="3" id="KW-1185">Reference proteome</keyword>
<dbReference type="InterPro" id="IPR015943">
    <property type="entry name" value="WD40/YVTN_repeat-like_dom_sf"/>
</dbReference>
<dbReference type="InterPro" id="IPR001680">
    <property type="entry name" value="WD40_rpt"/>
</dbReference>
<dbReference type="SUPFAM" id="SSF50978">
    <property type="entry name" value="WD40 repeat-like"/>
    <property type="match status" value="1"/>
</dbReference>
<evidence type="ECO:0000313" key="2">
    <source>
        <dbReference type="EMBL" id="EER02508.1"/>
    </source>
</evidence>
<dbReference type="InterPro" id="IPR051242">
    <property type="entry name" value="WD-EF-hand_domain"/>
</dbReference>
<sequence>MSIQLRPNFRGLTLIVFARMSPLRLSCRPDMDFDGDQIIRRLVVNVGHLDLCVEDMERVRDIASARLVQATSRAVPFEASWSEYDQGLERDFHVHSATTGLRDTRLCNIISMQSHSKEWRIPSFREVSLEAGVERPIDLRVQLRAMESPAVLKRIHTDSAGHSSSINHMLWIDHIETVVTAGMDKTGSLEGHTCTVTALEVRLWNIGRKQCLQSFNSTFGLAKGVDDGPVDPRCLVVINRDLVALLLAMDKYPHRQVSFTLQVNICVFVSYYTQAIAINGRLGHVVTSTDRDITTWDIFTGKRLLVFPETTSSPIKAMCIEPLEERLIAIGTDTGSLAVHNYAVMAKVKTLRAHSSGITNITWLGHLIFSLCVERQLIIYDATNITDNKDQLGGVLKLLKAATRSLVLDLIPSSTAAIDCSLYGRQVVYGTDNGTISWYRIDSGKLEKSRPASQGGGPDALLTGLPIPNGICMVSLLNGTTPSGLQVSTTLTLSASGVVSLFGLLPMERFEPLVSWRFAWKSADSKVPMMVSVEDNVASSLIWSSKGHFLSGQLSRLLDHPSASVTIVDPLVSMLSSRAKVDRLMLRPSQGIHMDMVARETPWTEQQEEEGSTAPIGSLVAPVDDTRIVSCDTVDNIKKTKLSATARGPSVVVEDLLTKEGRPSKRGTQRFDETTVQAAGRLATALNTLNSM</sequence>
<dbReference type="SMART" id="SM00320">
    <property type="entry name" value="WD40"/>
    <property type="match status" value="3"/>
</dbReference>
<dbReference type="InterPro" id="IPR036322">
    <property type="entry name" value="WD40_repeat_dom_sf"/>
</dbReference>
<keyword evidence="1" id="KW-0677">Repeat</keyword>